<dbReference type="Proteomes" id="UP000236161">
    <property type="component" value="Unassembled WGS sequence"/>
</dbReference>
<organism evidence="1 2">
    <name type="scientific">Apostasia shenzhenica</name>
    <dbReference type="NCBI Taxonomy" id="1088818"/>
    <lineage>
        <taxon>Eukaryota</taxon>
        <taxon>Viridiplantae</taxon>
        <taxon>Streptophyta</taxon>
        <taxon>Embryophyta</taxon>
        <taxon>Tracheophyta</taxon>
        <taxon>Spermatophyta</taxon>
        <taxon>Magnoliopsida</taxon>
        <taxon>Liliopsida</taxon>
        <taxon>Asparagales</taxon>
        <taxon>Orchidaceae</taxon>
        <taxon>Apostasioideae</taxon>
        <taxon>Apostasia</taxon>
    </lineage>
</organism>
<name>A0A2I0A582_9ASPA</name>
<accession>A0A2I0A582</accession>
<dbReference type="AlphaFoldDB" id="A0A2I0A582"/>
<dbReference type="EMBL" id="KZ452019">
    <property type="protein sequence ID" value="PKA50699.1"/>
    <property type="molecule type" value="Genomic_DNA"/>
</dbReference>
<evidence type="ECO:0000313" key="1">
    <source>
        <dbReference type="EMBL" id="PKA50699.1"/>
    </source>
</evidence>
<reference evidence="1 2" key="1">
    <citation type="journal article" date="2017" name="Nature">
        <title>The Apostasia genome and the evolution of orchids.</title>
        <authorList>
            <person name="Zhang G.Q."/>
            <person name="Liu K.W."/>
            <person name="Li Z."/>
            <person name="Lohaus R."/>
            <person name="Hsiao Y.Y."/>
            <person name="Niu S.C."/>
            <person name="Wang J.Y."/>
            <person name="Lin Y.C."/>
            <person name="Xu Q."/>
            <person name="Chen L.J."/>
            <person name="Yoshida K."/>
            <person name="Fujiwara S."/>
            <person name="Wang Z.W."/>
            <person name="Zhang Y.Q."/>
            <person name="Mitsuda N."/>
            <person name="Wang M."/>
            <person name="Liu G.H."/>
            <person name="Pecoraro L."/>
            <person name="Huang H.X."/>
            <person name="Xiao X.J."/>
            <person name="Lin M."/>
            <person name="Wu X.Y."/>
            <person name="Wu W.L."/>
            <person name="Chen Y.Y."/>
            <person name="Chang S.B."/>
            <person name="Sakamoto S."/>
            <person name="Ohme-Takagi M."/>
            <person name="Yagi M."/>
            <person name="Zeng S.J."/>
            <person name="Shen C.Y."/>
            <person name="Yeh C.M."/>
            <person name="Luo Y.B."/>
            <person name="Tsai W.C."/>
            <person name="Van de Peer Y."/>
            <person name="Liu Z.J."/>
        </authorList>
    </citation>
    <scope>NUCLEOTIDE SEQUENCE [LARGE SCALE GENOMIC DNA]</scope>
    <source>
        <strain evidence="2">cv. Shenzhen</strain>
        <tissue evidence="1">Stem</tissue>
    </source>
</reference>
<keyword evidence="2" id="KW-1185">Reference proteome</keyword>
<evidence type="ECO:0000313" key="2">
    <source>
        <dbReference type="Proteomes" id="UP000236161"/>
    </source>
</evidence>
<sequence length="96" mass="10383">MLFTVHIKTPRPNANPAITPTPQPVFALLSQFARQDLVANLGRSASGTFSAAPSTASANIRSRLRRPVRSFPAASSISSTLWRTNPARRVKAQTEP</sequence>
<gene>
    <name evidence="1" type="ORF">AXF42_Ash021228</name>
</gene>
<proteinExistence type="predicted"/>
<protein>
    <submittedName>
        <fullName evidence="1">Uncharacterized protein</fullName>
    </submittedName>
</protein>